<protein>
    <submittedName>
        <fullName evidence="1">Uncharacterized protein</fullName>
    </submittedName>
</protein>
<evidence type="ECO:0000313" key="2">
    <source>
        <dbReference type="Proteomes" id="UP000072421"/>
    </source>
</evidence>
<dbReference type="AlphaFoldDB" id="A0A127PGR0"/>
<evidence type="ECO:0000313" key="1">
    <source>
        <dbReference type="EMBL" id="AMO96996.1"/>
    </source>
</evidence>
<proteinExistence type="predicted"/>
<reference evidence="1 2" key="1">
    <citation type="submission" date="2015-11" db="EMBL/GenBank/DDBJ databases">
        <title>Exploring the genomic traits of fungus-feeding bacterial genus Collimonas.</title>
        <authorList>
            <person name="Song C."/>
            <person name="Schmidt R."/>
            <person name="de Jager V."/>
            <person name="Krzyzanowska D."/>
            <person name="Jongedijk E."/>
            <person name="Cankar K."/>
            <person name="Beekwilder J."/>
            <person name="van Veen A."/>
            <person name="de Boer W."/>
            <person name="van Veen J.A."/>
            <person name="Garbeva P."/>
        </authorList>
    </citation>
    <scope>NUCLEOTIDE SEQUENCE [LARGE SCALE GENOMIC DNA]</scope>
    <source>
        <strain evidence="1 2">Ter6</strain>
    </source>
</reference>
<dbReference type="Proteomes" id="UP000072421">
    <property type="component" value="Chromosome"/>
</dbReference>
<dbReference type="EMBL" id="CP013232">
    <property type="protein sequence ID" value="AMO96996.1"/>
    <property type="molecule type" value="Genomic_DNA"/>
</dbReference>
<name>A0A127PGR0_9BURK</name>
<sequence length="42" mass="4145">MSFFTGAADSVKVLALDALIVKAYLGLALAGIAGKVRAAPPG</sequence>
<accession>A0A127PGR0</accession>
<organism evidence="1">
    <name type="scientific">Collimonas fungivorans</name>
    <dbReference type="NCBI Taxonomy" id="158899"/>
    <lineage>
        <taxon>Bacteria</taxon>
        <taxon>Pseudomonadati</taxon>
        <taxon>Pseudomonadota</taxon>
        <taxon>Betaproteobacteria</taxon>
        <taxon>Burkholderiales</taxon>
        <taxon>Oxalobacteraceae</taxon>
        <taxon>Collimonas</taxon>
    </lineage>
</organism>
<gene>
    <name evidence="1" type="ORF">CFter6_4403</name>
</gene>